<dbReference type="Pfam" id="PF03008">
    <property type="entry name" value="DUF234"/>
    <property type="match status" value="1"/>
</dbReference>
<reference evidence="2 3" key="1">
    <citation type="submission" date="2013-08" db="EMBL/GenBank/DDBJ databases">
        <title>Genome sequencing of Cellulomonas bogoriensis 69B4.</title>
        <authorList>
            <person name="Chen F."/>
            <person name="Li Y."/>
            <person name="Wang G."/>
        </authorList>
    </citation>
    <scope>NUCLEOTIDE SEQUENCE [LARGE SCALE GENOMIC DNA]</scope>
    <source>
        <strain evidence="2 3">69B4</strain>
    </source>
</reference>
<dbReference type="EMBL" id="AXCZ01000003">
    <property type="protein sequence ID" value="KGM14424.1"/>
    <property type="molecule type" value="Genomic_DNA"/>
</dbReference>
<dbReference type="PANTHER" id="PTHR34704:SF1">
    <property type="entry name" value="ATPASE"/>
    <property type="match status" value="1"/>
</dbReference>
<name>A0A0A0C4X9_9CELL</name>
<keyword evidence="3" id="KW-1185">Reference proteome</keyword>
<dbReference type="InterPro" id="IPR027417">
    <property type="entry name" value="P-loop_NTPase"/>
</dbReference>
<dbReference type="Gene3D" id="3.40.50.300">
    <property type="entry name" value="P-loop containing nucleotide triphosphate hydrolases"/>
    <property type="match status" value="1"/>
</dbReference>
<accession>A0A0A0C4X9</accession>
<dbReference type="OrthoDB" id="3209349at2"/>
<feature type="domain" description="DUF234" evidence="1">
    <location>
        <begin position="323"/>
        <end position="417"/>
    </location>
</feature>
<sequence>MARFVGRSAQLHRLEQMLTSLTDGRRDRPGRALLMRGRRRVGKSRLVEEFLERSGVPHVFFTASMQPPEGELGLFAAEVASSNLPGARTFSGVTVSSWDAALRLLATALPPDRPSVVVIDELPYLTGKDPRFEGTLQKAFDRELSRLPVLLIGIGSDLAMMEALNEYGRPFHQRATEMVVPPLTPWEVGAMLGLEPAQAIDAYLVTGGLPLVCAEWPEASDLGSYVAAAVSDPTSALLVSGERAIAAEFPPDALARRVLGAVGAGERTFTAIQRAAGDIQQASLNRALQILLTKRVVVAERPLSTRASRETRYRVADPYLRFWLAYLAPGLAEIERGRGDVVHSRIRSGWTSWRGRAVEPVVREALERLPLPGVAPGGMVGGYWTRSNDPEVDVVIADRSPVADQVRAVGSIKWLERQRFDRRDLSRLLTHRSQVPGADEDTPLVVVSRSGCDVPDVPCIGPDELIRAWAPPE</sequence>
<evidence type="ECO:0000259" key="1">
    <source>
        <dbReference type="Pfam" id="PF03008"/>
    </source>
</evidence>
<organism evidence="2 3">
    <name type="scientific">Cellulomonas bogoriensis 69B4 = DSM 16987</name>
    <dbReference type="NCBI Taxonomy" id="1386082"/>
    <lineage>
        <taxon>Bacteria</taxon>
        <taxon>Bacillati</taxon>
        <taxon>Actinomycetota</taxon>
        <taxon>Actinomycetes</taxon>
        <taxon>Micrococcales</taxon>
        <taxon>Cellulomonadaceae</taxon>
        <taxon>Cellulomonas</taxon>
    </lineage>
</organism>
<gene>
    <name evidence="2" type="ORF">N869_11015</name>
</gene>
<dbReference type="Proteomes" id="UP000054314">
    <property type="component" value="Unassembled WGS sequence"/>
</dbReference>
<dbReference type="AlphaFoldDB" id="A0A0A0C4X9"/>
<dbReference type="RefSeq" id="WP_084136301.1">
    <property type="nucleotide sequence ID" value="NZ_AXCZ01000003.1"/>
</dbReference>
<comment type="caution">
    <text evidence="2">The sequence shown here is derived from an EMBL/GenBank/DDBJ whole genome shotgun (WGS) entry which is preliminary data.</text>
</comment>
<evidence type="ECO:0000313" key="2">
    <source>
        <dbReference type="EMBL" id="KGM14424.1"/>
    </source>
</evidence>
<dbReference type="SUPFAM" id="SSF52540">
    <property type="entry name" value="P-loop containing nucleoside triphosphate hydrolases"/>
    <property type="match status" value="1"/>
</dbReference>
<proteinExistence type="predicted"/>
<evidence type="ECO:0000313" key="3">
    <source>
        <dbReference type="Proteomes" id="UP000054314"/>
    </source>
</evidence>
<dbReference type="PANTHER" id="PTHR34704">
    <property type="entry name" value="ATPASE"/>
    <property type="match status" value="1"/>
</dbReference>
<protein>
    <submittedName>
        <fullName evidence="2">ATPase</fullName>
    </submittedName>
</protein>
<dbReference type="InterPro" id="IPR004256">
    <property type="entry name" value="DUF234"/>
</dbReference>